<comment type="similarity">
    <text evidence="3 9">Belongs to the [NiFe]/[NiFeSe] hydrogenase large subunit family.</text>
</comment>
<evidence type="ECO:0000313" key="11">
    <source>
        <dbReference type="Proteomes" id="UP000008139"/>
    </source>
</evidence>
<evidence type="ECO:0000256" key="2">
    <source>
        <dbReference type="ARBA" id="ARBA00004196"/>
    </source>
</evidence>
<evidence type="ECO:0000256" key="7">
    <source>
        <dbReference type="ARBA" id="ARBA00023002"/>
    </source>
</evidence>
<name>F2LWC9_HIPMA</name>
<dbReference type="InterPro" id="IPR018194">
    <property type="entry name" value="Ni-dep_hyd_lsu_Ni_BS"/>
</dbReference>
<comment type="cofactor">
    <cofactor evidence="1 8">
        <name>Ni(2+)</name>
        <dbReference type="ChEBI" id="CHEBI:49786"/>
    </cofactor>
</comment>
<evidence type="ECO:0000256" key="8">
    <source>
        <dbReference type="PIRSR" id="PIRSR601501-1"/>
    </source>
</evidence>
<evidence type="ECO:0000256" key="4">
    <source>
        <dbReference type="ARBA" id="ARBA00011771"/>
    </source>
</evidence>
<dbReference type="GO" id="GO:0016151">
    <property type="term" value="F:nickel cation binding"/>
    <property type="evidence" value="ECO:0007669"/>
    <property type="project" value="InterPro"/>
</dbReference>
<dbReference type="Pfam" id="PF00374">
    <property type="entry name" value="NiFeSe_Hases"/>
    <property type="match status" value="1"/>
</dbReference>
<feature type="binding site" evidence="8">
    <location>
        <position position="542"/>
    </location>
    <ligand>
        <name>Ni(2+)</name>
        <dbReference type="ChEBI" id="CHEBI:49786"/>
    </ligand>
</feature>
<dbReference type="HOGENOM" id="CLU_030087_0_0_7"/>
<feature type="binding site" evidence="8">
    <location>
        <position position="66"/>
    </location>
    <ligand>
        <name>Fe cation</name>
        <dbReference type="ChEBI" id="CHEBI:24875"/>
    </ligand>
</feature>
<evidence type="ECO:0000256" key="5">
    <source>
        <dbReference type="ARBA" id="ARBA00022596"/>
    </source>
</evidence>
<reference evidence="11" key="2">
    <citation type="submission" date="2011-03" db="EMBL/GenBank/DDBJ databases">
        <title>The complete genome of Hippea maritima DSM 10411.</title>
        <authorList>
            <consortium name="US DOE Joint Genome Institute (JGI-PGF)"/>
            <person name="Lucas S."/>
            <person name="Copeland A."/>
            <person name="Lapidus A."/>
            <person name="Bruce D."/>
            <person name="Goodwin L."/>
            <person name="Pitluck S."/>
            <person name="Peters L."/>
            <person name="Kyrpides N."/>
            <person name="Mavromatis K."/>
            <person name="Pagani I."/>
            <person name="Ivanova N."/>
            <person name="Mikhailova N."/>
            <person name="Lu M."/>
            <person name="Detter J.C."/>
            <person name="Tapia R."/>
            <person name="Han C."/>
            <person name="Land M."/>
            <person name="Hauser L."/>
            <person name="Markowitz V."/>
            <person name="Cheng J.-F."/>
            <person name="Hugenholtz P."/>
            <person name="Woyke T."/>
            <person name="Wu D."/>
            <person name="Spring S."/>
            <person name="Schroeder M."/>
            <person name="Brambilla E."/>
            <person name="Klenk H.-P."/>
            <person name="Eisen J.A."/>
        </authorList>
    </citation>
    <scope>NUCLEOTIDE SEQUENCE [LARGE SCALE GENOMIC DNA]</scope>
    <source>
        <strain evidence="11">ATCC 700847 / DSM 10411 / MH2</strain>
    </source>
</reference>
<dbReference type="InterPro" id="IPR001501">
    <property type="entry name" value="Ni-dep_hyd_lsu"/>
</dbReference>
<comment type="cofactor">
    <cofactor evidence="8">
        <name>Fe cation</name>
        <dbReference type="ChEBI" id="CHEBI:24875"/>
    </cofactor>
</comment>
<keyword evidence="5 8" id="KW-0533">Nickel</keyword>
<comment type="subcellular location">
    <subcellularLocation>
        <location evidence="2">Cell envelope</location>
    </subcellularLocation>
</comment>
<evidence type="ECO:0000256" key="6">
    <source>
        <dbReference type="ARBA" id="ARBA00022723"/>
    </source>
</evidence>
<feature type="binding site" evidence="8">
    <location>
        <position position="494"/>
    </location>
    <ligand>
        <name>Mg(2+)</name>
        <dbReference type="ChEBI" id="CHEBI:18420"/>
    </ligand>
</feature>
<keyword evidence="8" id="KW-0460">Magnesium</keyword>
<feature type="binding site" evidence="8">
    <location>
        <position position="545"/>
    </location>
    <ligand>
        <name>Fe cation</name>
        <dbReference type="ChEBI" id="CHEBI:24875"/>
    </ligand>
</feature>
<dbReference type="PROSITE" id="PS00508">
    <property type="entry name" value="NI_HGENASE_L_2"/>
    <property type="match status" value="1"/>
</dbReference>
<keyword evidence="8" id="KW-0408">Iron</keyword>
<dbReference type="EMBL" id="CP002606">
    <property type="protein sequence ID" value="AEA34063.1"/>
    <property type="molecule type" value="Genomic_DNA"/>
</dbReference>
<evidence type="ECO:0000313" key="10">
    <source>
        <dbReference type="EMBL" id="AEA34063.1"/>
    </source>
</evidence>
<dbReference type="Proteomes" id="UP000008139">
    <property type="component" value="Chromosome"/>
</dbReference>
<gene>
    <name evidence="10" type="ordered locus">Hipma_1097</name>
</gene>
<accession>F2LWC9</accession>
<dbReference type="EC" id="1.12.2.1" evidence="10"/>
<feature type="binding site" evidence="8">
    <location>
        <position position="44"/>
    </location>
    <ligand>
        <name>Mg(2+)</name>
        <dbReference type="ChEBI" id="CHEBI:18420"/>
    </ligand>
</feature>
<dbReference type="KEGG" id="hmr:Hipma_1097"/>
<feature type="binding site" evidence="8">
    <location>
        <position position="66"/>
    </location>
    <ligand>
        <name>Ni(2+)</name>
        <dbReference type="ChEBI" id="CHEBI:49786"/>
    </ligand>
</feature>
<dbReference type="GO" id="GO:0030313">
    <property type="term" value="C:cell envelope"/>
    <property type="evidence" value="ECO:0007669"/>
    <property type="project" value="UniProtKB-SubCell"/>
</dbReference>
<dbReference type="Gene3D" id="1.10.645.10">
    <property type="entry name" value="Cytochrome-c3 Hydrogenase, chain B"/>
    <property type="match status" value="1"/>
</dbReference>
<organism evidence="10 11">
    <name type="scientific">Hippea maritima (strain ATCC 700847 / DSM 10411 / MH2)</name>
    <dbReference type="NCBI Taxonomy" id="760142"/>
    <lineage>
        <taxon>Bacteria</taxon>
        <taxon>Pseudomonadati</taxon>
        <taxon>Campylobacterota</taxon>
        <taxon>Desulfurellia</taxon>
        <taxon>Desulfurellales</taxon>
        <taxon>Hippeaceae</taxon>
        <taxon>Hippea</taxon>
    </lineage>
</organism>
<dbReference type="PANTHER" id="PTHR42958:SF2">
    <property type="entry name" value="UPTAKE HYDROGENASE LARGE SUBUNIT"/>
    <property type="match status" value="1"/>
</dbReference>
<dbReference type="PROSITE" id="PS00507">
    <property type="entry name" value="NI_HGENASE_L_1"/>
    <property type="match status" value="1"/>
</dbReference>
<dbReference type="STRING" id="760142.Hipma_1097"/>
<dbReference type="GO" id="GO:0008901">
    <property type="term" value="F:ferredoxin hydrogenase activity"/>
    <property type="evidence" value="ECO:0007669"/>
    <property type="project" value="InterPro"/>
</dbReference>
<dbReference type="InterPro" id="IPR050867">
    <property type="entry name" value="NiFe/NiFeSe_hydrgnase_LSU"/>
</dbReference>
<dbReference type="AlphaFoldDB" id="F2LWC9"/>
<evidence type="ECO:0000256" key="9">
    <source>
        <dbReference type="RuleBase" id="RU003896"/>
    </source>
</evidence>
<keyword evidence="11" id="KW-1185">Reference proteome</keyword>
<reference evidence="10 11" key="1">
    <citation type="journal article" date="2011" name="Stand. Genomic Sci.">
        <title>Complete genome sequence of the thermophilic sulfur-reducer Hippea maritima type strain (MH(2)).</title>
        <authorList>
            <person name="Huntemann M."/>
            <person name="Lu M."/>
            <person name="Nolan M."/>
            <person name="Lapidus A."/>
            <person name="Lucas S."/>
            <person name="Hammon N."/>
            <person name="Deshpande S."/>
            <person name="Cheng J.F."/>
            <person name="Tapia R."/>
            <person name="Han C."/>
            <person name="Goodwin L."/>
            <person name="Pitluck S."/>
            <person name="Liolios K."/>
            <person name="Pagani I."/>
            <person name="Ivanova N."/>
            <person name="Ovchinikova G."/>
            <person name="Pati A."/>
            <person name="Chen A."/>
            <person name="Palaniappan K."/>
            <person name="Land M."/>
            <person name="Hauser L."/>
            <person name="Jeffries C.D."/>
            <person name="Detter J.C."/>
            <person name="Brambilla E.M."/>
            <person name="Rohde M."/>
            <person name="Spring S."/>
            <person name="Goker M."/>
            <person name="Woyke T."/>
            <person name="Bristow J."/>
            <person name="Eisen J.A."/>
            <person name="Markowitz V."/>
            <person name="Hugenholtz P."/>
            <person name="Kyrpides N.C."/>
            <person name="Klenk H.P."/>
            <person name="Mavromatis K."/>
        </authorList>
    </citation>
    <scope>NUCLEOTIDE SEQUENCE [LARGE SCALE GENOMIC DNA]</scope>
    <source>
        <strain evidence="11">ATCC 700847 / DSM 10411 / MH2</strain>
    </source>
</reference>
<dbReference type="PANTHER" id="PTHR42958">
    <property type="entry name" value="HYDROGENASE-2 LARGE CHAIN"/>
    <property type="match status" value="1"/>
</dbReference>
<dbReference type="SUPFAM" id="SSF56762">
    <property type="entry name" value="HydB/Nqo4-like"/>
    <property type="match status" value="1"/>
</dbReference>
<dbReference type="FunCoup" id="F2LWC9">
    <property type="interactions" value="138"/>
</dbReference>
<dbReference type="FunFam" id="1.10.645.10:FF:000002">
    <property type="entry name" value="Hydrogenase 2 large subunit"/>
    <property type="match status" value="1"/>
</dbReference>
<evidence type="ECO:0000256" key="1">
    <source>
        <dbReference type="ARBA" id="ARBA00001967"/>
    </source>
</evidence>
<dbReference type="InterPro" id="IPR029014">
    <property type="entry name" value="NiFe-Hase_large"/>
</dbReference>
<dbReference type="RefSeq" id="WP_013682101.1">
    <property type="nucleotide sequence ID" value="NC_015318.1"/>
</dbReference>
<feature type="binding site" evidence="8">
    <location>
        <position position="548"/>
    </location>
    <ligand>
        <name>Mg(2+)</name>
        <dbReference type="ChEBI" id="CHEBI:18420"/>
    </ligand>
</feature>
<dbReference type="GO" id="GO:0047806">
    <property type="term" value="F:cytochrome-c3 hydrogenase activity"/>
    <property type="evidence" value="ECO:0007669"/>
    <property type="project" value="UniProtKB-EC"/>
</dbReference>
<dbReference type="eggNOG" id="COG0374">
    <property type="taxonomic scope" value="Bacteria"/>
</dbReference>
<evidence type="ECO:0000256" key="3">
    <source>
        <dbReference type="ARBA" id="ARBA00009292"/>
    </source>
</evidence>
<proteinExistence type="inferred from homology"/>
<comment type="subunit">
    <text evidence="4">Heterodimer of a large and a small subunit.</text>
</comment>
<protein>
    <submittedName>
        <fullName evidence="10">Cytochrome-c3 hydrogenase</fullName>
        <ecNumber evidence="10">1.12.2.1</ecNumber>
    </submittedName>
</protein>
<feature type="binding site" evidence="8">
    <location>
        <position position="63"/>
    </location>
    <ligand>
        <name>Ni(2+)</name>
        <dbReference type="ChEBI" id="CHEBI:49786"/>
    </ligand>
</feature>
<keyword evidence="6 8" id="KW-0479">Metal-binding</keyword>
<keyword evidence="7 9" id="KW-0560">Oxidoreductase</keyword>
<dbReference type="OrthoDB" id="9761717at2"/>
<dbReference type="InParanoid" id="F2LWC9"/>
<sequence>MAEKKHVVIDPITRIEGHLRIEIDVKDGKIENSWSSGTLWRGIEPILQGRDIRDAGLLVQRICGVCTWAHYEANTMSAEVALGIRPPTNARLVRNMINASQFMHDHIVHFYALHSLDWADVAGALKADPVRANELAHQFSKQPYNASVEHYKEVIEKLKKFVASGQLGPFSGAYLGNKLYKLPPEGDLIVISHYLDALYVQVILAQMMAIYGAKNPHPQSLVVGGITSVMDMLDARRLGQYTSKLAEVGNFIQHAYLPDIDLITHFYKDEFSEGWGCGSYNFLSYGGFPETNDWKAEYRYLPQGVIYDRDLSRVEKVDERHITESVVHSWYKGPNKGVYPGEEDTIPEYTGLNDDGTLKKDGKYSWIKAPRYKGKMMEVGPLSRMLVGYALNHNNIRELVDAYLSKHNAEPRQMFSTVGRTAARAIETFYIWYGAHKWADDLVANLKQGDERTWTRFEYPEEETNTSVALYEAPRGSLAHFVRIKGKKVTHYQVVVPSTWNASPRDEKGQRGAYEESLIGLPVPDTEEPLEVLRTIHSFDPCLACAVHITDVDSGKIKKFKVEV</sequence>